<feature type="compositionally biased region" description="Polar residues" evidence="1">
    <location>
        <begin position="201"/>
        <end position="225"/>
    </location>
</feature>
<reference evidence="2" key="1">
    <citation type="journal article" date="2015" name="PLoS ONE">
        <title>Comprehensive Evaluation of Toxoplasma gondii VEG and Neospora caninum LIV Genomes with Tachyzoite Stage Transcriptome and Proteome Defines Novel Transcript Features.</title>
        <authorList>
            <person name="Ramaprasad A."/>
            <person name="Mourier T."/>
            <person name="Naeem R."/>
            <person name="Malas T.B."/>
            <person name="Moussa E."/>
            <person name="Panigrahi A."/>
            <person name="Vermont S.J."/>
            <person name="Otto T.D."/>
            <person name="Wastling J."/>
            <person name="Pain A."/>
        </authorList>
    </citation>
    <scope>NUCLEOTIDE SEQUENCE</scope>
    <source>
        <strain evidence="2">VEG</strain>
    </source>
</reference>
<feature type="region of interest" description="Disordered" evidence="1">
    <location>
        <begin position="1529"/>
        <end position="1660"/>
    </location>
</feature>
<feature type="compositionally biased region" description="Low complexity" evidence="1">
    <location>
        <begin position="1235"/>
        <end position="1245"/>
    </location>
</feature>
<feature type="compositionally biased region" description="Low complexity" evidence="1">
    <location>
        <begin position="688"/>
        <end position="699"/>
    </location>
</feature>
<name>A0A0F7UVD6_TOXGV</name>
<feature type="compositionally biased region" description="Polar residues" evidence="1">
    <location>
        <begin position="1544"/>
        <end position="1560"/>
    </location>
</feature>
<feature type="region of interest" description="Disordered" evidence="1">
    <location>
        <begin position="995"/>
        <end position="1030"/>
    </location>
</feature>
<feature type="compositionally biased region" description="Low complexity" evidence="1">
    <location>
        <begin position="1979"/>
        <end position="1990"/>
    </location>
</feature>
<feature type="compositionally biased region" description="Polar residues" evidence="1">
    <location>
        <begin position="1481"/>
        <end position="1491"/>
    </location>
</feature>
<accession>A0A0F7UVD6</accession>
<feature type="region of interest" description="Disordered" evidence="1">
    <location>
        <begin position="1751"/>
        <end position="1781"/>
    </location>
</feature>
<feature type="compositionally biased region" description="Low complexity" evidence="1">
    <location>
        <begin position="1311"/>
        <end position="1332"/>
    </location>
</feature>
<feature type="region of interest" description="Disordered" evidence="1">
    <location>
        <begin position="1979"/>
        <end position="2041"/>
    </location>
</feature>
<proteinExistence type="predicted"/>
<feature type="region of interest" description="Disordered" evidence="1">
    <location>
        <begin position="881"/>
        <end position="902"/>
    </location>
</feature>
<feature type="compositionally biased region" description="Low complexity" evidence="1">
    <location>
        <begin position="1"/>
        <end position="24"/>
    </location>
</feature>
<feature type="compositionally biased region" description="Basic and acidic residues" evidence="1">
    <location>
        <begin position="2172"/>
        <end position="2181"/>
    </location>
</feature>
<organism evidence="2">
    <name type="scientific">Toxoplasma gondii (strain ATCC 50861 / VEG)</name>
    <dbReference type="NCBI Taxonomy" id="432359"/>
    <lineage>
        <taxon>Eukaryota</taxon>
        <taxon>Sar</taxon>
        <taxon>Alveolata</taxon>
        <taxon>Apicomplexa</taxon>
        <taxon>Conoidasida</taxon>
        <taxon>Coccidia</taxon>
        <taxon>Eucoccidiorida</taxon>
        <taxon>Eimeriorina</taxon>
        <taxon>Sarcocystidae</taxon>
        <taxon>Toxoplasma</taxon>
    </lineage>
</organism>
<sequence length="2372" mass="255680">MQSQETEGGTSQTSASTSSCSADTGDARLLTSRRGDGDVRLNVDVGARLPAGLCECSQNSPGTCACAPTTGSAIADSVCDKLKEQHKPTQVSRRIGSEQEDTRKLQESPPSERTREDRPTSIRILPGRLRVQRVRGRKSPGRRGLVLDRARKRGSFLVNSIEETCISVGGTWNFQDETTRRQTLSLSAASRVESGCHTHTPESASSPRRASIQTHSPLSSCSSVTAASPRSCCAASGFARTDRLLMSGRNLPPSPLQVQHRVGLSERRVADLGSHEVPEGAGENGTTEAVDRERVLLPTQGVGEGTTSKERRYSLRGKQHGAMLFRTELPVAGAAGKNRRSRVAEEDSTTERLPPRLGEKRTGRPDEEEASSDEKKPRTAELSDSLKAIPVGRVATLKQKLERRMERRRQRQAAARLHWHRPPEKVRGESARLLLPPIIARYESLEESLSSSDDDQNKRLPCSNGAEGRGQERHIKWMQLNAEMINQRRHREEDFSVSLSATGTQEQAEETRTIHASCFPLSCGNTHHEESSSAITLCSNLALASSSRVQPVGAVEDPSYSAADEPESELSSSSAAETSPGIVFPLRNVSLNLENRSLSENTQQIVASQQLLLPDVEASSASSFEAEGDVDASKKPEEQEDQPQRLPISICSRQLDPQHSRPVTPRRSSPPRASAVGVTSNQHPEYTSVSRSSPFASSSAFEIPGEGRGSAKTRTSHIHTSDTYRKPAEAEENDALRPRDSDALEKGTQTHDMPQGDRTLFTKSLVETTEAEGHKHPICAILQPCMRRESVSESPVPEIAKWKPASGDNAESKARDLEVVSSREVTKDGGDEAEKKGLDEGKAIKTDIAKGGGTSQESHDGRDMALRRDPEESDRGMLHPGSLPSVHVHGGQRKQSLGEASARMRIPAETRTKSRSPISSRKLKPLVRVPPLNLTPVQHARESIESFLKKNNSCSSGLQLVATSREHSCTVGPPLVFGSSCKTAATERGRCRKAFGDRTTGDARGAPGRPRVAPQRLQDSENGGSPERGACDFARKPGCVIQKSPIRLLDRRGRPFQTCREARKDLSQSDGSTESSLAPQTISLARPVQLAKGGRDKTSIPRASGCPDTRVPLLRIPISSRVVRCSTSLFTARVCTILEKELEEGNRGLLTTKEAENPVMRCAGVIHGDAQEKTEHSELGEKEGNYQDKTRDTCRSPEGARCDTLVIAREEGKPQREHNENEQTDAMQLRDLSPHPRSSFSSDSRTATDEDKGDARRRLKKSAGRRARGDRRRHTEVNSREGSSTGDKEDTTLAPLEEPLLAVMQTCFTSSPSSLTSCDSPDSHPSSVVPSPGRALASASVALCEDRNMEKDAGEAATDGHAHSRALLHAQIASSFESILLGDPKQCRMSSSNIVVSESSSVPQSASRSSSHSHRRDITRLSSFPQERFPGAPRPTDSEAGSIALVTHAPEGGKEAPTSTGVYPLTGGDNAGKSEAERNEGNTQDALSESSKVLKEMKQEPGTDREEEGSTTDAWSLQRGSLEAYVAVGTTSSLSSSSSVSASRTDNFRTASCASPTKTPSLPPASSPSGRSVAGPSRTTRSSPSSVCSTPLLPQRASSIATSNGFPPGDGRDVCEVEVAEKELGDNRGRRAPGARGMSTSSAGGMPSAPREDESDGEKEGAELIRMTEGATTVTSVVRGRARDNRGTVVDENTLRSGRSAVRGATCGRGHRRIVLSSNPGALTQNDATAAGGCRKKDREQNANQFLLFQPMRRPPTRGNSVAFVNPSEKPTGSADARNKSRNRASPIAIFASAFWSHVSADAEGSDRSVADGGIENPNAIVDSQAQESKQFTFGFWKGSLQVDSEEPVPRGSASPAPAAGRLQPSGSFNKQVPDDDGHGSPTRFGEDVNQQCILSGDPSRWAHMHVSTARSRAGPLVPQGSTRARAGCPLVGRRSVAQPVAWSKFANGVARETRVSGLYGSVGKRSFADCLAFLDTSSTETPSTSTVTSQLSEADGTRSSCGGSLPSTNDLDEVATMEREGKGDGASERATARSSEEVCGDEQNIIDPMKCKDCQRVAISVGSSAGASSTGRHVATEDKRQKDLETEQHWKCGHSTSRFGGVSEIQQDSKKESRGNAASNEVSKSPDGRVEGRGRSVECERNKTASRGDTNTGSRRGTATPEDEIQTGDSRTIRVVEAKRRTPAPAPRRRDKSLGADVGLLPPDDWRKILDGRSIGRERRAESEESCISRSGIRHVWRPLEGARPQVKGDISTQKRDCVDGNHLHDDNGSWLNRLAGPFRQGTFLWWTRGATEDVSGETDKWEPWNQKGRIVGSQRVLPARWREAKPDSGLRNGTEDETGRCEPEGVDAMHALAGVRNSREPSATTDKEVP</sequence>
<feature type="region of interest" description="Disordered" evidence="1">
    <location>
        <begin position="1393"/>
        <end position="1516"/>
    </location>
</feature>
<feature type="region of interest" description="Disordered" evidence="1">
    <location>
        <begin position="2353"/>
        <end position="2372"/>
    </location>
</feature>
<feature type="compositionally biased region" description="Low complexity" evidence="1">
    <location>
        <begin position="569"/>
        <end position="578"/>
    </location>
</feature>
<feature type="compositionally biased region" description="Polar residues" evidence="1">
    <location>
        <begin position="1998"/>
        <end position="2010"/>
    </location>
</feature>
<feature type="region of interest" description="Disordered" evidence="1">
    <location>
        <begin position="555"/>
        <end position="578"/>
    </location>
</feature>
<feature type="compositionally biased region" description="Basic and acidic residues" evidence="1">
    <location>
        <begin position="1610"/>
        <end position="1629"/>
    </location>
</feature>
<feature type="compositionally biased region" description="Polar residues" evidence="1">
    <location>
        <begin position="677"/>
        <end position="687"/>
    </location>
</feature>
<feature type="compositionally biased region" description="Basic and acidic residues" evidence="1">
    <location>
        <begin position="1492"/>
        <end position="1504"/>
    </location>
</feature>
<feature type="region of interest" description="Disordered" evidence="1">
    <location>
        <begin position="446"/>
        <end position="472"/>
    </location>
</feature>
<feature type="compositionally biased region" description="Low complexity" evidence="1">
    <location>
        <begin position="1576"/>
        <end position="1586"/>
    </location>
</feature>
<feature type="compositionally biased region" description="Basic and acidic residues" evidence="1">
    <location>
        <begin position="1169"/>
        <end position="1201"/>
    </location>
</feature>
<feature type="compositionally biased region" description="Low complexity" evidence="1">
    <location>
        <begin position="1850"/>
        <end position="1862"/>
    </location>
</feature>
<feature type="compositionally biased region" description="Basic and acidic residues" evidence="1">
    <location>
        <begin position="2323"/>
        <end position="2345"/>
    </location>
</feature>
<feature type="region of interest" description="Disordered" evidence="1">
    <location>
        <begin position="2063"/>
        <end position="2200"/>
    </location>
</feature>
<feature type="region of interest" description="Disordered" evidence="1">
    <location>
        <begin position="1061"/>
        <end position="1105"/>
    </location>
</feature>
<feature type="compositionally biased region" description="Basic and acidic residues" evidence="1">
    <location>
        <begin position="1246"/>
        <end position="1256"/>
    </location>
</feature>
<feature type="compositionally biased region" description="Low complexity" evidence="1">
    <location>
        <begin position="660"/>
        <end position="676"/>
    </location>
</feature>
<evidence type="ECO:0000256" key="1">
    <source>
        <dbReference type="SAM" id="MobiDB-lite"/>
    </source>
</evidence>
<dbReference type="EMBL" id="LN714494">
    <property type="protein sequence ID" value="CEL72982.1"/>
    <property type="molecule type" value="Genomic_DNA"/>
</dbReference>
<feature type="compositionally biased region" description="Basic and acidic residues" evidence="1">
    <location>
        <begin position="342"/>
        <end position="365"/>
    </location>
</feature>
<feature type="compositionally biased region" description="Polar residues" evidence="1">
    <location>
        <begin position="1068"/>
        <end position="1083"/>
    </location>
</feature>
<feature type="region of interest" description="Disordered" evidence="1">
    <location>
        <begin position="1"/>
        <end position="39"/>
    </location>
</feature>
<feature type="compositionally biased region" description="Basic and acidic residues" evidence="1">
    <location>
        <begin position="2125"/>
        <end position="2144"/>
    </location>
</feature>
<feature type="compositionally biased region" description="Basic residues" evidence="1">
    <location>
        <begin position="1257"/>
        <end position="1272"/>
    </location>
</feature>
<evidence type="ECO:0000313" key="2">
    <source>
        <dbReference type="EMBL" id="CEL72982.1"/>
    </source>
</evidence>
<feature type="region of interest" description="Disordered" evidence="1">
    <location>
        <begin position="1843"/>
        <end position="1888"/>
    </location>
</feature>
<feature type="region of interest" description="Disordered" evidence="1">
    <location>
        <begin position="1169"/>
        <end position="1293"/>
    </location>
</feature>
<feature type="region of interest" description="Disordered" evidence="1">
    <location>
        <begin position="190"/>
        <end position="225"/>
    </location>
</feature>
<feature type="region of interest" description="Disordered" evidence="1">
    <location>
        <begin position="618"/>
        <end position="756"/>
    </location>
</feature>
<feature type="compositionally biased region" description="Polar residues" evidence="1">
    <location>
        <begin position="1596"/>
        <end position="1605"/>
    </location>
</feature>
<feature type="compositionally biased region" description="Basic and acidic residues" evidence="1">
    <location>
        <begin position="95"/>
        <end position="120"/>
    </location>
</feature>
<feature type="compositionally biased region" description="Basic and acidic residues" evidence="1">
    <location>
        <begin position="824"/>
        <end position="848"/>
    </location>
</feature>
<protein>
    <submittedName>
        <fullName evidence="2">Uncharacterized protein</fullName>
    </submittedName>
</protein>
<feature type="region of interest" description="Disordered" evidence="1">
    <location>
        <begin position="84"/>
        <end position="120"/>
    </location>
</feature>
<feature type="compositionally biased region" description="Polar residues" evidence="1">
    <location>
        <begin position="2146"/>
        <end position="2158"/>
    </location>
</feature>
<feature type="compositionally biased region" description="Basic and acidic residues" evidence="1">
    <location>
        <begin position="719"/>
        <end position="749"/>
    </location>
</feature>
<feature type="region of interest" description="Disordered" evidence="1">
    <location>
        <begin position="2323"/>
        <end position="2347"/>
    </location>
</feature>
<feature type="compositionally biased region" description="Low complexity" evidence="1">
    <location>
        <begin position="1393"/>
        <end position="1410"/>
    </location>
</feature>
<feature type="compositionally biased region" description="Basic and acidic residues" evidence="1">
    <location>
        <begin position="2075"/>
        <end position="2091"/>
    </location>
</feature>
<feature type="region of interest" description="Disordered" evidence="1">
    <location>
        <begin position="794"/>
        <end position="863"/>
    </location>
</feature>
<feature type="region of interest" description="Disordered" evidence="1">
    <location>
        <begin position="273"/>
        <end position="385"/>
    </location>
</feature>
<gene>
    <name evidence="2" type="ORF">BN1205_032910</name>
</gene>
<feature type="compositionally biased region" description="Basic and acidic residues" evidence="1">
    <location>
        <begin position="372"/>
        <end position="381"/>
    </location>
</feature>
<feature type="region of interest" description="Disordered" evidence="1">
    <location>
        <begin position="1311"/>
        <end position="1333"/>
    </location>
</feature>
<feature type="compositionally biased region" description="Basic and acidic residues" evidence="1">
    <location>
        <begin position="2017"/>
        <end position="2037"/>
    </location>
</feature>
<feature type="compositionally biased region" description="Basic and acidic residues" evidence="1">
    <location>
        <begin position="1208"/>
        <end position="1221"/>
    </location>
</feature>
<feature type="compositionally biased region" description="Low complexity" evidence="1">
    <location>
        <begin position="1532"/>
        <end position="1543"/>
    </location>
</feature>